<evidence type="ECO:0000313" key="2">
    <source>
        <dbReference type="EMBL" id="CAE0370777.1"/>
    </source>
</evidence>
<dbReference type="PANTHER" id="PTHR33970">
    <property type="entry name" value="VIOLAXANTHIN DE-EPOXIDASE, CHLOROPLASTIC-RELATED"/>
    <property type="match status" value="1"/>
</dbReference>
<dbReference type="EMBL" id="HBIJ01017375">
    <property type="protein sequence ID" value="CAE0370777.1"/>
    <property type="molecule type" value="Transcribed_RNA"/>
</dbReference>
<feature type="domain" description="VDE lipocalin" evidence="1">
    <location>
        <begin position="92"/>
        <end position="379"/>
    </location>
</feature>
<dbReference type="InterPro" id="IPR010788">
    <property type="entry name" value="VDE_dom"/>
</dbReference>
<dbReference type="AlphaFoldDB" id="A0A7S3K1U5"/>
<gene>
    <name evidence="2" type="ORF">ALAG00032_LOCUS11556</name>
</gene>
<dbReference type="PANTHER" id="PTHR33970:SF1">
    <property type="entry name" value="VIOLAXANTHIN DE-EPOXIDASE, CHLOROPLASTIC"/>
    <property type="match status" value="1"/>
</dbReference>
<dbReference type="InterPro" id="IPR012674">
    <property type="entry name" value="Calycin"/>
</dbReference>
<name>A0A7S3K1U5_9STRA</name>
<proteinExistence type="predicted"/>
<dbReference type="InterPro" id="IPR044682">
    <property type="entry name" value="VDE"/>
</dbReference>
<dbReference type="GO" id="GO:0046422">
    <property type="term" value="F:violaxanthin de-epoxidase activity"/>
    <property type="evidence" value="ECO:0007669"/>
    <property type="project" value="InterPro"/>
</dbReference>
<sequence>MTTTKGTVYNYLVPIMMPRFLIIVVCITQTMSLSTIVSQSSSQSCNWKKMTKSLGTAMLTFSCSIFSCGPCFAENELSALGSKGFDASLIDTTCMKTSCEASARRCLESGDCRKGLTCTAKCMGDNECITGCFAKYGNDEMNDFLECSVDANGCIKIAILPPGPDSISEAPVPPVQPLKNFDPSSLKGEWYKVMGWNPRYDCFDCQKNSFSPSAPNTKKQETYKVDVAFDMPRPPRGNEQKSTYSLRLSEELVFDSSQKQDAKQHFAFVSDGNSPRLAKLDKMQPAFNDNAAPKRHATTVGHLFGLTFWENWSVLAQNAPEETEEWKFVYYSGKTTQNTYTGAFVYARTPDLKPVTLDHIYTAVRNAGFEPETFCSINNDCCKTNHGKASTTQIRPPTALTRQQQGLFVGAATAAEDPLFFDDGFSDESFLSIDKQHRRPLLRKISSFFIDVTDYLEDPHATSKWLFDQQKKAGNLPPQP</sequence>
<dbReference type="Gene3D" id="2.40.128.20">
    <property type="match status" value="1"/>
</dbReference>
<organism evidence="2">
    <name type="scientific">Aureoumbra lagunensis</name>
    <dbReference type="NCBI Taxonomy" id="44058"/>
    <lineage>
        <taxon>Eukaryota</taxon>
        <taxon>Sar</taxon>
        <taxon>Stramenopiles</taxon>
        <taxon>Ochrophyta</taxon>
        <taxon>Pelagophyceae</taxon>
        <taxon>Pelagomonadales</taxon>
        <taxon>Aureoumbra</taxon>
    </lineage>
</organism>
<protein>
    <recommendedName>
        <fullName evidence="1">VDE lipocalin domain-containing protein</fullName>
    </recommendedName>
</protein>
<dbReference type="SUPFAM" id="SSF50814">
    <property type="entry name" value="Lipocalins"/>
    <property type="match status" value="1"/>
</dbReference>
<dbReference type="Pfam" id="PF07137">
    <property type="entry name" value="VDE"/>
    <property type="match status" value="1"/>
</dbReference>
<evidence type="ECO:0000259" key="1">
    <source>
        <dbReference type="Pfam" id="PF07137"/>
    </source>
</evidence>
<reference evidence="2" key="1">
    <citation type="submission" date="2021-01" db="EMBL/GenBank/DDBJ databases">
        <authorList>
            <person name="Corre E."/>
            <person name="Pelletier E."/>
            <person name="Niang G."/>
            <person name="Scheremetjew M."/>
            <person name="Finn R."/>
            <person name="Kale V."/>
            <person name="Holt S."/>
            <person name="Cochrane G."/>
            <person name="Meng A."/>
            <person name="Brown T."/>
            <person name="Cohen L."/>
        </authorList>
    </citation>
    <scope>NUCLEOTIDE SEQUENCE</scope>
    <source>
        <strain evidence="2">CCMP1510</strain>
    </source>
</reference>
<dbReference type="GO" id="GO:0010028">
    <property type="term" value="P:xanthophyll cycle"/>
    <property type="evidence" value="ECO:0007669"/>
    <property type="project" value="InterPro"/>
</dbReference>
<accession>A0A7S3K1U5</accession>